<accession>A0A1E3WH98</accession>
<name>A0A1E3WH98_9VIBR</name>
<protein>
    <submittedName>
        <fullName evidence="2">Uncharacterized protein</fullName>
    </submittedName>
</protein>
<proteinExistence type="predicted"/>
<feature type="region of interest" description="Disordered" evidence="1">
    <location>
        <begin position="59"/>
        <end position="112"/>
    </location>
</feature>
<evidence type="ECO:0000313" key="2">
    <source>
        <dbReference type="EMBL" id="ODS05183.1"/>
    </source>
</evidence>
<evidence type="ECO:0000256" key="1">
    <source>
        <dbReference type="SAM" id="MobiDB-lite"/>
    </source>
</evidence>
<dbReference type="RefSeq" id="WP_069448136.1">
    <property type="nucleotide sequence ID" value="NZ_MDCJ01000007.1"/>
</dbReference>
<dbReference type="EMBL" id="MDCJ01000007">
    <property type="protein sequence ID" value="ODS05183.1"/>
    <property type="molecule type" value="Genomic_DNA"/>
</dbReference>
<dbReference type="OrthoDB" id="9970581at2"/>
<comment type="caution">
    <text evidence="2">The sequence shown here is derived from an EMBL/GenBank/DDBJ whole genome shotgun (WGS) entry which is preliminary data.</text>
</comment>
<feature type="compositionally biased region" description="Acidic residues" evidence="1">
    <location>
        <begin position="72"/>
        <end position="85"/>
    </location>
</feature>
<reference evidence="2 3" key="1">
    <citation type="submission" date="2016-08" db="EMBL/GenBank/DDBJ databases">
        <title>Genome sequencing of Vibrio scophthalmi strain FP3289, an isolated from Paralichthys olivaceus.</title>
        <authorList>
            <person name="Han H.-J."/>
        </authorList>
    </citation>
    <scope>NUCLEOTIDE SEQUENCE [LARGE SCALE GENOMIC DNA]</scope>
    <source>
        <strain evidence="2 3">FP3289</strain>
    </source>
</reference>
<dbReference type="Proteomes" id="UP000095131">
    <property type="component" value="Unassembled WGS sequence"/>
</dbReference>
<dbReference type="AlphaFoldDB" id="A0A1E3WH98"/>
<feature type="compositionally biased region" description="Basic and acidic residues" evidence="1">
    <location>
        <begin position="86"/>
        <end position="97"/>
    </location>
</feature>
<evidence type="ECO:0000313" key="3">
    <source>
        <dbReference type="Proteomes" id="UP000095131"/>
    </source>
</evidence>
<sequence>MDKMQLVKANQHAFNQAYLSMQNTLGGNPIALLCSDASIQAIEDAAKALEQMHHIAQQCHSDLDANGSEARELEDDEPEDVDEKTDDQSKDKKEKVTKSPKTTEQNEGSVEQ</sequence>
<feature type="compositionally biased region" description="Polar residues" evidence="1">
    <location>
        <begin position="99"/>
        <end position="112"/>
    </location>
</feature>
<organism evidence="2 3">
    <name type="scientific">Vibrio scophthalmi</name>
    <dbReference type="NCBI Taxonomy" id="45658"/>
    <lineage>
        <taxon>Bacteria</taxon>
        <taxon>Pseudomonadati</taxon>
        <taxon>Pseudomonadota</taxon>
        <taxon>Gammaproteobacteria</taxon>
        <taxon>Vibrionales</taxon>
        <taxon>Vibrionaceae</taxon>
        <taxon>Vibrio</taxon>
    </lineage>
</organism>
<gene>
    <name evidence="2" type="ORF">VSF3289_04324</name>
</gene>